<feature type="transmembrane region" description="Helical" evidence="1">
    <location>
        <begin position="12"/>
        <end position="31"/>
    </location>
</feature>
<feature type="transmembrane region" description="Helical" evidence="1">
    <location>
        <begin position="120"/>
        <end position="141"/>
    </location>
</feature>
<feature type="transmembrane region" description="Helical" evidence="1">
    <location>
        <begin position="298"/>
        <end position="317"/>
    </location>
</feature>
<feature type="transmembrane region" description="Helical" evidence="1">
    <location>
        <begin position="372"/>
        <end position="397"/>
    </location>
</feature>
<feature type="transmembrane region" description="Helical" evidence="1">
    <location>
        <begin position="188"/>
        <end position="208"/>
    </location>
</feature>
<keyword evidence="1" id="KW-1133">Transmembrane helix</keyword>
<feature type="transmembrane region" description="Helical" evidence="1">
    <location>
        <begin position="161"/>
        <end position="181"/>
    </location>
</feature>
<keyword evidence="1" id="KW-0812">Transmembrane</keyword>
<feature type="transmembrane region" description="Helical" evidence="1">
    <location>
        <begin position="90"/>
        <end position="108"/>
    </location>
</feature>
<feature type="transmembrane region" description="Helical" evidence="1">
    <location>
        <begin position="228"/>
        <end position="249"/>
    </location>
</feature>
<organism evidence="2 3">
    <name type="scientific">Shewanella algidipiscicola</name>
    <dbReference type="NCBI Taxonomy" id="614070"/>
    <lineage>
        <taxon>Bacteria</taxon>
        <taxon>Pseudomonadati</taxon>
        <taxon>Pseudomonadota</taxon>
        <taxon>Gammaproteobacteria</taxon>
        <taxon>Alteromonadales</taxon>
        <taxon>Shewanellaceae</taxon>
        <taxon>Shewanella</taxon>
    </lineage>
</organism>
<feature type="transmembrane region" description="Helical" evidence="1">
    <location>
        <begin position="332"/>
        <end position="351"/>
    </location>
</feature>
<name>A0ABQ4NSI9_9GAMM</name>
<sequence length="409" mass="46679">MLMPLPNYKDRNSLFMYSIFIFFIFIGPSISLGPLKMYHFSVGVILAVAFFSCLKFMHVAKEELLSFLLLLAFLSVLFIKHLAFDTIDSRYFLYVFYFFVTYFVFTFSRQALHRLGLERVAEIIIFVSYLNFAVAFVELLLGVSIFGLNPLNGDFQNASSLWGNVNSNAICLLFSSVAVYYSGKKGHYFYLTILLIAYCLAIHSKLALMATLGQMCFLLMANSNKARVYFLIFSVIASTIGVVFLSNHLESLIEAVSRAWHFLANTQELKSVVESGSLESIAVRAYALSEMIKIVNDFGLLDFMFGVGFGIINISFYNEVWMKTVSHFPTHFFYMEMLIYSGLSFFIFYFLQFKILSGRFALKYVLILSPSLLSIISVSSAVYFTPYYFFLALIVYLSTVNSKRDFSQA</sequence>
<comment type="caution">
    <text evidence="2">The sequence shown here is derived from an EMBL/GenBank/DDBJ whole genome shotgun (WGS) entry which is preliminary data.</text>
</comment>
<keyword evidence="3" id="KW-1185">Reference proteome</keyword>
<feature type="transmembrane region" description="Helical" evidence="1">
    <location>
        <begin position="37"/>
        <end position="57"/>
    </location>
</feature>
<dbReference type="CDD" id="cd21469">
    <property type="entry name" value="LPS_wlbK_C-like"/>
    <property type="match status" value="1"/>
</dbReference>
<evidence type="ECO:0000256" key="1">
    <source>
        <dbReference type="SAM" id="Phobius"/>
    </source>
</evidence>
<keyword evidence="1" id="KW-0472">Membrane</keyword>
<accession>A0ABQ4NSI9</accession>
<dbReference type="EMBL" id="BPFB01000049">
    <property type="protein sequence ID" value="GIU01850.1"/>
    <property type="molecule type" value="Genomic_DNA"/>
</dbReference>
<gene>
    <name evidence="2" type="ORF">TUM4630_31390</name>
</gene>
<evidence type="ECO:0000313" key="3">
    <source>
        <dbReference type="Proteomes" id="UP000761574"/>
    </source>
</evidence>
<dbReference type="Proteomes" id="UP000761574">
    <property type="component" value="Unassembled WGS sequence"/>
</dbReference>
<evidence type="ECO:0000313" key="2">
    <source>
        <dbReference type="EMBL" id="GIU01850.1"/>
    </source>
</evidence>
<protein>
    <recommendedName>
        <fullName evidence="4">O-antigen polymerase</fullName>
    </recommendedName>
</protein>
<reference evidence="2 3" key="1">
    <citation type="submission" date="2021-05" db="EMBL/GenBank/DDBJ databases">
        <title>Molecular characterization for Shewanella algae harboring chromosomal blaOXA-55-like strains isolated from clinical and environment sample.</title>
        <authorList>
            <person name="Ohama Y."/>
            <person name="Aoki K."/>
            <person name="Harada S."/>
            <person name="Moriya K."/>
            <person name="Ishii Y."/>
            <person name="Tateda K."/>
        </authorList>
    </citation>
    <scope>NUCLEOTIDE SEQUENCE [LARGE SCALE GENOMIC DNA]</scope>
    <source>
        <strain evidence="2 3">LMG 23746</strain>
    </source>
</reference>
<feature type="transmembrane region" description="Helical" evidence="1">
    <location>
        <begin position="64"/>
        <end position="84"/>
    </location>
</feature>
<proteinExistence type="predicted"/>
<evidence type="ECO:0008006" key="4">
    <source>
        <dbReference type="Google" id="ProtNLM"/>
    </source>
</evidence>